<keyword evidence="1" id="KW-1133">Transmembrane helix</keyword>
<comment type="caution">
    <text evidence="2">The sequence shown here is derived from an EMBL/GenBank/DDBJ whole genome shotgun (WGS) entry which is preliminary data.</text>
</comment>
<gene>
    <name evidence="2" type="ORF">ACFODZ_02070</name>
</gene>
<keyword evidence="1" id="KW-0812">Transmembrane</keyword>
<feature type="transmembrane region" description="Helical" evidence="1">
    <location>
        <begin position="41"/>
        <end position="62"/>
    </location>
</feature>
<evidence type="ECO:0000256" key="1">
    <source>
        <dbReference type="SAM" id="Phobius"/>
    </source>
</evidence>
<dbReference type="Proteomes" id="UP001595533">
    <property type="component" value="Unassembled WGS sequence"/>
</dbReference>
<evidence type="ECO:0000313" key="3">
    <source>
        <dbReference type="Proteomes" id="UP001595533"/>
    </source>
</evidence>
<dbReference type="EMBL" id="JBHRTS010000001">
    <property type="protein sequence ID" value="MFC3193018.1"/>
    <property type="molecule type" value="Genomic_DNA"/>
</dbReference>
<organism evidence="2 3">
    <name type="scientific">Marinicella sediminis</name>
    <dbReference type="NCBI Taxonomy" id="1792834"/>
    <lineage>
        <taxon>Bacteria</taxon>
        <taxon>Pseudomonadati</taxon>
        <taxon>Pseudomonadota</taxon>
        <taxon>Gammaproteobacteria</taxon>
        <taxon>Lysobacterales</taxon>
        <taxon>Marinicellaceae</taxon>
        <taxon>Marinicella</taxon>
    </lineage>
</organism>
<keyword evidence="3" id="KW-1185">Reference proteome</keyword>
<dbReference type="RefSeq" id="WP_077409675.1">
    <property type="nucleotide sequence ID" value="NZ_JBHRTS010000001.1"/>
</dbReference>
<evidence type="ECO:0008006" key="4">
    <source>
        <dbReference type="Google" id="ProtNLM"/>
    </source>
</evidence>
<name>A0ABV7J8N8_9GAMM</name>
<feature type="transmembrane region" description="Helical" evidence="1">
    <location>
        <begin position="69"/>
        <end position="90"/>
    </location>
</feature>
<proteinExistence type="predicted"/>
<feature type="transmembrane region" description="Helical" evidence="1">
    <location>
        <begin position="121"/>
        <end position="137"/>
    </location>
</feature>
<sequence length="138" mass="15192">MSWVFLITLIALGLIAAAGKVGELIPASKNLTDFLKDSSGWVGLVAIFLGLWWVIRLFWYIGPMLKYAFLTWLIAMASALVMLALGLVFAKGQLSEWTSSNEKINGPLNKIWAALEPKQEMLGLVALILALVYLGRII</sequence>
<reference evidence="3" key="1">
    <citation type="journal article" date="2019" name="Int. J. Syst. Evol. Microbiol.">
        <title>The Global Catalogue of Microorganisms (GCM) 10K type strain sequencing project: providing services to taxonomists for standard genome sequencing and annotation.</title>
        <authorList>
            <consortium name="The Broad Institute Genomics Platform"/>
            <consortium name="The Broad Institute Genome Sequencing Center for Infectious Disease"/>
            <person name="Wu L."/>
            <person name="Ma J."/>
        </authorList>
    </citation>
    <scope>NUCLEOTIDE SEQUENCE [LARGE SCALE GENOMIC DNA]</scope>
    <source>
        <strain evidence="3">KCTC 42953</strain>
    </source>
</reference>
<keyword evidence="1" id="KW-0472">Membrane</keyword>
<protein>
    <recommendedName>
        <fullName evidence="4">DUF2269 family protein</fullName>
    </recommendedName>
</protein>
<accession>A0ABV7J8N8</accession>
<evidence type="ECO:0000313" key="2">
    <source>
        <dbReference type="EMBL" id="MFC3193018.1"/>
    </source>
</evidence>